<proteinExistence type="predicted"/>
<gene>
    <name evidence="1" type="ORF">GA0070563_11272</name>
</gene>
<dbReference type="AlphaFoldDB" id="A0A1C5AAZ3"/>
<protein>
    <submittedName>
        <fullName evidence="1">Uncharacterized protein</fullName>
    </submittedName>
</protein>
<accession>A0A1C5AAZ3</accession>
<dbReference type="Proteomes" id="UP000183585">
    <property type="component" value="Unassembled WGS sequence"/>
</dbReference>
<name>A0A1C5AAZ3_9ACTN</name>
<reference evidence="2" key="1">
    <citation type="submission" date="2016-06" db="EMBL/GenBank/DDBJ databases">
        <authorList>
            <person name="Varghese N."/>
            <person name="Submissions Spin"/>
        </authorList>
    </citation>
    <scope>NUCLEOTIDE SEQUENCE [LARGE SCALE GENOMIC DNA]</scope>
    <source>
        <strain evidence="2">DSM 43168</strain>
    </source>
</reference>
<dbReference type="RefSeq" id="WP_141723934.1">
    <property type="nucleotide sequence ID" value="NZ_FMCT01000012.1"/>
</dbReference>
<keyword evidence="2" id="KW-1185">Reference proteome</keyword>
<sequence>MAKLKTYTLGNQGFINNHVRDALGLPSHIRQARVIAVAATKAAAVQVLADHGFPNHSIRDSEFRQGMGNDIDALEAAGQIAAPGVLVTSMSFGGSLPVVRMQSGGVPVRIGRLVALDGFRYRFEVEAR</sequence>
<evidence type="ECO:0000313" key="2">
    <source>
        <dbReference type="Proteomes" id="UP000183585"/>
    </source>
</evidence>
<evidence type="ECO:0000313" key="1">
    <source>
        <dbReference type="EMBL" id="SCF42380.1"/>
    </source>
</evidence>
<organism evidence="1 2">
    <name type="scientific">Micromonospora carbonacea</name>
    <dbReference type="NCBI Taxonomy" id="47853"/>
    <lineage>
        <taxon>Bacteria</taxon>
        <taxon>Bacillati</taxon>
        <taxon>Actinomycetota</taxon>
        <taxon>Actinomycetes</taxon>
        <taxon>Micromonosporales</taxon>
        <taxon>Micromonosporaceae</taxon>
        <taxon>Micromonospora</taxon>
    </lineage>
</organism>
<dbReference type="EMBL" id="FMCT01000012">
    <property type="protein sequence ID" value="SCF42380.1"/>
    <property type="molecule type" value="Genomic_DNA"/>
</dbReference>